<evidence type="ECO:0000313" key="2">
    <source>
        <dbReference type="EMBL" id="SFK33821.1"/>
    </source>
</evidence>
<evidence type="ECO:0000256" key="1">
    <source>
        <dbReference type="SAM" id="Phobius"/>
    </source>
</evidence>
<organism evidence="2 3">
    <name type="scientific">Candidatus Pantoea symbiotica</name>
    <dbReference type="NCBI Taxonomy" id="1884370"/>
    <lineage>
        <taxon>Bacteria</taxon>
        <taxon>Pseudomonadati</taxon>
        <taxon>Pseudomonadota</taxon>
        <taxon>Gammaproteobacteria</taxon>
        <taxon>Enterobacterales</taxon>
        <taxon>Erwiniaceae</taxon>
        <taxon>Pantoea</taxon>
    </lineage>
</organism>
<dbReference type="EMBL" id="FOSD01000006">
    <property type="protein sequence ID" value="SFK33821.1"/>
    <property type="molecule type" value="Genomic_DNA"/>
</dbReference>
<dbReference type="InterPro" id="IPR029068">
    <property type="entry name" value="Glyas_Bleomycin-R_OHBP_Dase"/>
</dbReference>
<comment type="caution">
    <text evidence="2">The sequence shown here is derived from an EMBL/GenBank/DDBJ whole genome shotgun (WGS) entry which is preliminary data.</text>
</comment>
<feature type="transmembrane region" description="Helical" evidence="1">
    <location>
        <begin position="20"/>
        <end position="38"/>
    </location>
</feature>
<reference evidence="2 3" key="1">
    <citation type="submission" date="2016-10" db="EMBL/GenBank/DDBJ databases">
        <authorList>
            <person name="Varghese N."/>
            <person name="Submissions S."/>
        </authorList>
    </citation>
    <scope>NUCLEOTIDE SEQUENCE [LARGE SCALE GENOMIC DNA]</scope>
    <source>
        <strain evidence="2 3">YR512</strain>
    </source>
</reference>
<gene>
    <name evidence="2" type="ORF">SAMN05518863_106167</name>
</gene>
<keyword evidence="1" id="KW-1133">Transmembrane helix</keyword>
<keyword evidence="1" id="KW-0812">Transmembrane</keyword>
<evidence type="ECO:0008006" key="4">
    <source>
        <dbReference type="Google" id="ProtNLM"/>
    </source>
</evidence>
<keyword evidence="1" id="KW-0472">Membrane</keyword>
<dbReference type="SUPFAM" id="SSF54593">
    <property type="entry name" value="Glyoxalase/Bleomycin resistance protein/Dihydroxybiphenyl dioxygenase"/>
    <property type="match status" value="1"/>
</dbReference>
<accession>A0A1I3YRE2</accession>
<keyword evidence="3" id="KW-1185">Reference proteome</keyword>
<dbReference type="Gene3D" id="3.10.180.10">
    <property type="entry name" value="2,3-Dihydroxybiphenyl 1,2-Dioxygenase, domain 1"/>
    <property type="match status" value="1"/>
</dbReference>
<protein>
    <recommendedName>
        <fullName evidence="4">Glyoxalase/fosfomycin resistance/dioxygenase domain-containing protein</fullName>
    </recommendedName>
</protein>
<dbReference type="Proteomes" id="UP000198841">
    <property type="component" value="Unassembled WGS sequence"/>
</dbReference>
<evidence type="ECO:0000313" key="3">
    <source>
        <dbReference type="Proteomes" id="UP000198841"/>
    </source>
</evidence>
<name>A0A1I3YRE2_9GAMM</name>
<proteinExistence type="predicted"/>
<sequence length="77" mass="8998">MTEKKEHFWNRMVPELTVTDFPVSLHFYVSVLGFNIMIKRKEPDFAYLNLGEAQLMLEHTTRMDGTRENLQGHTDAA</sequence>